<dbReference type="OrthoDB" id="5624959at2"/>
<dbReference type="Proteomes" id="UP000286997">
    <property type="component" value="Unassembled WGS sequence"/>
</dbReference>
<feature type="transmembrane region" description="Helical" evidence="1">
    <location>
        <begin position="30"/>
        <end position="49"/>
    </location>
</feature>
<keyword evidence="1" id="KW-0812">Transmembrane</keyword>
<reference evidence="2 3" key="1">
    <citation type="submission" date="2019-01" db="EMBL/GenBank/DDBJ databases">
        <authorList>
            <person name="Chen W.-M."/>
        </authorList>
    </citation>
    <scope>NUCLEOTIDE SEQUENCE [LARGE SCALE GENOMIC DNA]</scope>
    <source>
        <strain evidence="2 3">TER-1</strain>
    </source>
</reference>
<sequence>MRDLDRALADIVAIRSQIAGGTTFRGYGPVTLAATGGLALLTAGAQSLWLDPAAAPMTVLAGWVAAALLSAGLIGTDMLTRSRRLHSGLADAMIRNAVAQFVPAGTAGALLLVVLARGAPDCLWLLPGLWQVLVGLGIFAAARSLPGAVALAGAWYVVAGLAVLLLASETRALSPWAMGVPFAIGQVLVAVLIHRGGDDAEP</sequence>
<keyword evidence="1" id="KW-1133">Transmembrane helix</keyword>
<proteinExistence type="predicted"/>
<protein>
    <submittedName>
        <fullName evidence="2">Uncharacterized protein</fullName>
    </submittedName>
</protein>
<name>A0A437P5K0_9HYPH</name>
<keyword evidence="1" id="KW-0472">Membrane</keyword>
<evidence type="ECO:0000313" key="2">
    <source>
        <dbReference type="EMBL" id="RVU17428.1"/>
    </source>
</evidence>
<feature type="transmembrane region" description="Helical" evidence="1">
    <location>
        <begin position="55"/>
        <end position="76"/>
    </location>
</feature>
<comment type="caution">
    <text evidence="2">The sequence shown here is derived from an EMBL/GenBank/DDBJ whole genome shotgun (WGS) entry which is preliminary data.</text>
</comment>
<organism evidence="2 3">
    <name type="scientific">Methylobacterium oryzihabitans</name>
    <dbReference type="NCBI Taxonomy" id="2499852"/>
    <lineage>
        <taxon>Bacteria</taxon>
        <taxon>Pseudomonadati</taxon>
        <taxon>Pseudomonadota</taxon>
        <taxon>Alphaproteobacteria</taxon>
        <taxon>Hyphomicrobiales</taxon>
        <taxon>Methylobacteriaceae</taxon>
        <taxon>Methylobacterium</taxon>
    </lineage>
</organism>
<feature type="transmembrane region" description="Helical" evidence="1">
    <location>
        <begin position="173"/>
        <end position="193"/>
    </location>
</feature>
<dbReference type="AlphaFoldDB" id="A0A437P5K0"/>
<dbReference type="RefSeq" id="WP_127729918.1">
    <property type="nucleotide sequence ID" value="NZ_SACP01000012.1"/>
</dbReference>
<keyword evidence="3" id="KW-1185">Reference proteome</keyword>
<evidence type="ECO:0000256" key="1">
    <source>
        <dbReference type="SAM" id="Phobius"/>
    </source>
</evidence>
<feature type="transmembrane region" description="Helical" evidence="1">
    <location>
        <begin position="97"/>
        <end position="117"/>
    </location>
</feature>
<evidence type="ECO:0000313" key="3">
    <source>
        <dbReference type="Proteomes" id="UP000286997"/>
    </source>
</evidence>
<feature type="transmembrane region" description="Helical" evidence="1">
    <location>
        <begin position="123"/>
        <end position="142"/>
    </location>
</feature>
<accession>A0A437P5K0</accession>
<gene>
    <name evidence="2" type="ORF">EOE48_13635</name>
</gene>
<dbReference type="EMBL" id="SACP01000012">
    <property type="protein sequence ID" value="RVU17428.1"/>
    <property type="molecule type" value="Genomic_DNA"/>
</dbReference>
<feature type="transmembrane region" description="Helical" evidence="1">
    <location>
        <begin position="149"/>
        <end position="167"/>
    </location>
</feature>